<keyword evidence="1" id="KW-1133">Transmembrane helix</keyword>
<keyword evidence="3" id="KW-1185">Reference proteome</keyword>
<evidence type="ECO:0000313" key="3">
    <source>
        <dbReference type="Proteomes" id="UP000321899"/>
    </source>
</evidence>
<dbReference type="Proteomes" id="UP000321899">
    <property type="component" value="Unassembled WGS sequence"/>
</dbReference>
<dbReference type="EMBL" id="VDMB01000005">
    <property type="protein sequence ID" value="TYT75307.1"/>
    <property type="molecule type" value="Genomic_DNA"/>
</dbReference>
<comment type="caution">
    <text evidence="2">The sequence shown here is derived from an EMBL/GenBank/DDBJ whole genome shotgun (WGS) entry which is preliminary data.</text>
</comment>
<protein>
    <submittedName>
        <fullName evidence="2">Uncharacterized protein</fullName>
    </submittedName>
</protein>
<evidence type="ECO:0000256" key="1">
    <source>
        <dbReference type="SAM" id="Phobius"/>
    </source>
</evidence>
<dbReference type="AlphaFoldDB" id="A0A5Q4VG14"/>
<feature type="transmembrane region" description="Helical" evidence="1">
    <location>
        <begin position="131"/>
        <end position="152"/>
    </location>
</feature>
<accession>A0A5Q4VG14</accession>
<name>A0A5Q4VG14_9BACT</name>
<organism evidence="2 3">
    <name type="scientific">Desulfobotulus mexicanus</name>
    <dbReference type="NCBI Taxonomy" id="2586642"/>
    <lineage>
        <taxon>Bacteria</taxon>
        <taxon>Pseudomonadati</taxon>
        <taxon>Thermodesulfobacteriota</taxon>
        <taxon>Desulfobacteria</taxon>
        <taxon>Desulfobacterales</taxon>
        <taxon>Desulfobacteraceae</taxon>
        <taxon>Desulfobotulus</taxon>
    </lineage>
</organism>
<proteinExistence type="predicted"/>
<feature type="transmembrane region" description="Helical" evidence="1">
    <location>
        <begin position="103"/>
        <end position="119"/>
    </location>
</feature>
<keyword evidence="1" id="KW-0472">Membrane</keyword>
<gene>
    <name evidence="2" type="ORF">FIM25_06280</name>
</gene>
<sequence length="334" mass="36281">MNRYHCSEFPRFENMRQDTELKQSLLSEASWDAEKFVDLASVLLLAAIQNTYASRHQADKTRLARLIAKGYAPETLAAAFARAWLVDDDCICLPRKSLLDSPLPMALVFFIAVLLFWKTQLSHLHFTPGNLAGFFLTTVLLVLPVLGVSWYVGGLFHGMLLRYFPGIRKTEALPEDYETRAANIISELAASSSFSPAPSTVSSSGLILFNNTPVNTASEQQGAFVSSPSMNHSSVSGPELPHAELKAAPAVFNLALLPPPDAPVVLPAKLDLDGSVYEVSGLSHEARQLVISIHSTDQQIAHLKNRLAITLTARAAFAAGLQSSMGEGNNHLQS</sequence>
<keyword evidence="1" id="KW-0812">Transmembrane</keyword>
<reference evidence="2 3" key="1">
    <citation type="submission" date="2019-06" db="EMBL/GenBank/DDBJ databases">
        <title>Desulfobotulus mexicanus sp. nov., a novel sulfate-reducing bacterium isolated from the sediment of an alkaline crater lake in Mexico.</title>
        <authorList>
            <person name="Hirschler-Rea A."/>
        </authorList>
    </citation>
    <scope>NUCLEOTIDE SEQUENCE [LARGE SCALE GENOMIC DNA]</scope>
    <source>
        <strain evidence="2 3">PAR22N</strain>
    </source>
</reference>
<evidence type="ECO:0000313" key="2">
    <source>
        <dbReference type="EMBL" id="TYT75307.1"/>
    </source>
</evidence>
<dbReference type="RefSeq" id="WP_139447409.1">
    <property type="nucleotide sequence ID" value="NZ_VDMB01000005.1"/>
</dbReference>